<keyword evidence="5" id="KW-1133">Transmembrane helix</keyword>
<sequence length="949" mass="98858">MIVIARFIYRFAPLVVGVWVLAIVLGNNFAPPIEGLVAARDQPFLPAGTATAVALQRSAAAFSKPPGDNIGYLVLERSATLDDRDRAFYDQLVRALRADSRHVVEVTDWWGIPAVAGAALSSDRHAVTATMRLAGMAGTSQAGQSITAARGIVAQQHPPDGLRIFITGPGATIMDEFAAVERQMQLITATTIAVLLVLLLIVYRSLITAMVPLASALAALAVAKPIVSYLIDENLIGVSLFSMAVSVAVAVGAGTGFSIFLIGRYHEWRRQDVAPPTALADAYRGVAPAIVGSTLIVVAPLAAVGWLSLARISMFATTGILCSIGVLVVGLAALTLTPALIALASRANLAKPPQRKRLGRRWRRIGTAVARWPAPILVTGGVFVLILLIALPGVPIGWDETAATPPGAESTRGYQAVDRHFPPNQLLPDVVTIETDHDIRNPAGLTAVEQITAAIMAITGVRMVQSASHPTGMVSKQAALQASAGNIGDRLDEFSDQLTSREATFTDLENAVGDILTSLDLLQTGLQQGTYGIGQVGLAVHLMQEAIAKLEDRASDVADIFDPLRSFAVAIPDCPANPVCSSAQQAVQWANSVVEGCTKLTNAAGQLAKGIADAAAAASGAPSLPNVMNSVGDQLGQIRALAAGVRDVLNNVGPTPLQELPSHLHQLATVSQGSSGGVDLYASRQILTDPNLRAVLGDFVSPNGHATRLLVYGDGREWGSDGAQRARAIVAAVNDATKAGPLKPTAVELTGVGPATRDLQDIVGGDLGLMAAITLAVVLAIAVALLRSPVAGLVVLGTIATSYVCALGASVLFWHHILGYNVHWSVPPIAFVLLVAVGSTCNLLFALRIREESPGGPRTSIIRAFAATGAVATSAGIVIGTTVFALATSSVLSVAQIGVTVGLGLLLDALVVRAFVLPALMVVFGRWLWWPRRSVSNPQVPARLTAEVG</sequence>
<dbReference type="OrthoDB" id="2365435at2"/>
<evidence type="ECO:0000256" key="3">
    <source>
        <dbReference type="ARBA" id="ARBA00022475"/>
    </source>
</evidence>
<dbReference type="Proteomes" id="UP000466396">
    <property type="component" value="Chromosome"/>
</dbReference>
<gene>
    <name evidence="7" type="primary">mmpL14</name>
    <name evidence="7" type="ORF">MLAC_16960</name>
</gene>
<comment type="similarity">
    <text evidence="2">Belongs to the resistance-nodulation-cell division (RND) (TC 2.A.6) family. MmpL subfamily.</text>
</comment>
<organism evidence="7 8">
    <name type="scientific">Mycobacterium lacus</name>
    <dbReference type="NCBI Taxonomy" id="169765"/>
    <lineage>
        <taxon>Bacteria</taxon>
        <taxon>Bacillati</taxon>
        <taxon>Actinomycetota</taxon>
        <taxon>Actinomycetes</taxon>
        <taxon>Mycobacteriales</taxon>
        <taxon>Mycobacteriaceae</taxon>
        <taxon>Mycobacterium</taxon>
    </lineage>
</organism>
<evidence type="ECO:0000313" key="8">
    <source>
        <dbReference type="Proteomes" id="UP000466396"/>
    </source>
</evidence>
<dbReference type="Gene3D" id="1.20.1640.10">
    <property type="entry name" value="Multidrug efflux transporter AcrB transmembrane domain"/>
    <property type="match status" value="2"/>
</dbReference>
<dbReference type="InterPro" id="IPR004869">
    <property type="entry name" value="MMPL_dom"/>
</dbReference>
<dbReference type="GO" id="GO:0005886">
    <property type="term" value="C:plasma membrane"/>
    <property type="evidence" value="ECO:0007669"/>
    <property type="project" value="UniProtKB-SubCell"/>
</dbReference>
<keyword evidence="4" id="KW-0812">Transmembrane</keyword>
<evidence type="ECO:0000256" key="1">
    <source>
        <dbReference type="ARBA" id="ARBA00004651"/>
    </source>
</evidence>
<accession>A0A1X1Y6K8</accession>
<keyword evidence="3" id="KW-1003">Cell membrane</keyword>
<evidence type="ECO:0000256" key="6">
    <source>
        <dbReference type="ARBA" id="ARBA00023136"/>
    </source>
</evidence>
<dbReference type="KEGG" id="mlj:MLAC_16960"/>
<comment type="subcellular location">
    <subcellularLocation>
        <location evidence="1">Cell membrane</location>
        <topology evidence="1">Multi-pass membrane protein</topology>
    </subcellularLocation>
</comment>
<keyword evidence="8" id="KW-1185">Reference proteome</keyword>
<dbReference type="AlphaFoldDB" id="A0A1X1Y6K8"/>
<proteinExistence type="inferred from homology"/>
<dbReference type="PANTHER" id="PTHR33406:SF6">
    <property type="entry name" value="MEMBRANE PROTEIN YDGH-RELATED"/>
    <property type="match status" value="1"/>
</dbReference>
<name>A0A1X1Y6K8_9MYCO</name>
<evidence type="ECO:0000313" key="7">
    <source>
        <dbReference type="EMBL" id="BBX96402.1"/>
    </source>
</evidence>
<dbReference type="RefSeq" id="WP_085160373.1">
    <property type="nucleotide sequence ID" value="NZ_AP022581.1"/>
</dbReference>
<protein>
    <submittedName>
        <fullName evidence="7">Transporter</fullName>
    </submittedName>
</protein>
<keyword evidence="6" id="KW-0472">Membrane</keyword>
<dbReference type="STRING" id="169765.AWC15_21465"/>
<dbReference type="InterPro" id="IPR004707">
    <property type="entry name" value="MmpL_fam"/>
</dbReference>
<dbReference type="NCBIfam" id="TIGR00833">
    <property type="entry name" value="actII"/>
    <property type="match status" value="1"/>
</dbReference>
<evidence type="ECO:0000256" key="4">
    <source>
        <dbReference type="ARBA" id="ARBA00022692"/>
    </source>
</evidence>
<dbReference type="PANTHER" id="PTHR33406">
    <property type="entry name" value="MEMBRANE PROTEIN MJ1562-RELATED"/>
    <property type="match status" value="1"/>
</dbReference>
<evidence type="ECO:0000256" key="5">
    <source>
        <dbReference type="ARBA" id="ARBA00022989"/>
    </source>
</evidence>
<dbReference type="Pfam" id="PF03176">
    <property type="entry name" value="MMPL"/>
    <property type="match status" value="2"/>
</dbReference>
<dbReference type="SUPFAM" id="SSF82866">
    <property type="entry name" value="Multidrug efflux transporter AcrB transmembrane domain"/>
    <property type="match status" value="2"/>
</dbReference>
<evidence type="ECO:0000256" key="2">
    <source>
        <dbReference type="ARBA" id="ARBA00010157"/>
    </source>
</evidence>
<reference evidence="7 8" key="1">
    <citation type="journal article" date="2019" name="Emerg. Microbes Infect.">
        <title>Comprehensive subspecies identification of 175 nontuberculous mycobacteria species based on 7547 genomic profiles.</title>
        <authorList>
            <person name="Matsumoto Y."/>
            <person name="Kinjo T."/>
            <person name="Motooka D."/>
            <person name="Nabeya D."/>
            <person name="Jung N."/>
            <person name="Uechi K."/>
            <person name="Horii T."/>
            <person name="Iida T."/>
            <person name="Fujita J."/>
            <person name="Nakamura S."/>
        </authorList>
    </citation>
    <scope>NUCLEOTIDE SEQUENCE [LARGE SCALE GENOMIC DNA]</scope>
    <source>
        <strain evidence="7 8">JCM 15657</strain>
    </source>
</reference>
<dbReference type="InterPro" id="IPR050545">
    <property type="entry name" value="Mycobact_MmpL"/>
</dbReference>
<dbReference type="EMBL" id="AP022581">
    <property type="protein sequence ID" value="BBX96402.1"/>
    <property type="molecule type" value="Genomic_DNA"/>
</dbReference>